<evidence type="ECO:0000313" key="2">
    <source>
        <dbReference type="Proteomes" id="UP000735302"/>
    </source>
</evidence>
<sequence length="91" mass="10966">MLRKFIKGERTGNWNLHLHSMKDMFPYLDASGHYLYAKSVTFTSCRYRHYRNNIEKYLAPSKLVIMFYARVIDSQERYEQIFSFSRPQCGL</sequence>
<protein>
    <submittedName>
        <fullName evidence="1">Uncharacterized protein</fullName>
    </submittedName>
</protein>
<accession>A0AAV4BI08</accession>
<keyword evidence="2" id="KW-1185">Reference proteome</keyword>
<reference evidence="1 2" key="1">
    <citation type="journal article" date="2021" name="Elife">
        <title>Chloroplast acquisition without the gene transfer in kleptoplastic sea slugs, Plakobranchus ocellatus.</title>
        <authorList>
            <person name="Maeda T."/>
            <person name="Takahashi S."/>
            <person name="Yoshida T."/>
            <person name="Shimamura S."/>
            <person name="Takaki Y."/>
            <person name="Nagai Y."/>
            <person name="Toyoda A."/>
            <person name="Suzuki Y."/>
            <person name="Arimoto A."/>
            <person name="Ishii H."/>
            <person name="Satoh N."/>
            <person name="Nishiyama T."/>
            <person name="Hasebe M."/>
            <person name="Maruyama T."/>
            <person name="Minagawa J."/>
            <person name="Obokata J."/>
            <person name="Shigenobu S."/>
        </authorList>
    </citation>
    <scope>NUCLEOTIDE SEQUENCE [LARGE SCALE GENOMIC DNA]</scope>
</reference>
<comment type="caution">
    <text evidence="1">The sequence shown here is derived from an EMBL/GenBank/DDBJ whole genome shotgun (WGS) entry which is preliminary data.</text>
</comment>
<proteinExistence type="predicted"/>
<evidence type="ECO:0000313" key="1">
    <source>
        <dbReference type="EMBL" id="GFO18813.1"/>
    </source>
</evidence>
<name>A0AAV4BI08_9GAST</name>
<organism evidence="1 2">
    <name type="scientific">Plakobranchus ocellatus</name>
    <dbReference type="NCBI Taxonomy" id="259542"/>
    <lineage>
        <taxon>Eukaryota</taxon>
        <taxon>Metazoa</taxon>
        <taxon>Spiralia</taxon>
        <taxon>Lophotrochozoa</taxon>
        <taxon>Mollusca</taxon>
        <taxon>Gastropoda</taxon>
        <taxon>Heterobranchia</taxon>
        <taxon>Euthyneura</taxon>
        <taxon>Panpulmonata</taxon>
        <taxon>Sacoglossa</taxon>
        <taxon>Placobranchoidea</taxon>
        <taxon>Plakobranchidae</taxon>
        <taxon>Plakobranchus</taxon>
    </lineage>
</organism>
<dbReference type="AlphaFoldDB" id="A0AAV4BI08"/>
<dbReference type="Proteomes" id="UP000735302">
    <property type="component" value="Unassembled WGS sequence"/>
</dbReference>
<gene>
    <name evidence="1" type="ORF">PoB_004531800</name>
</gene>
<dbReference type="EMBL" id="BLXT01004995">
    <property type="protein sequence ID" value="GFO18813.1"/>
    <property type="molecule type" value="Genomic_DNA"/>
</dbReference>